<accession>A0ACC2KBZ5</accession>
<comment type="caution">
    <text evidence="1">The sequence shown here is derived from an EMBL/GenBank/DDBJ whole genome shotgun (WGS) entry which is preliminary data.</text>
</comment>
<dbReference type="Proteomes" id="UP001234297">
    <property type="component" value="Chromosome 4"/>
</dbReference>
<dbReference type="EMBL" id="CM056812">
    <property type="protein sequence ID" value="KAJ8618668.1"/>
    <property type="molecule type" value="Genomic_DNA"/>
</dbReference>
<keyword evidence="2" id="KW-1185">Reference proteome</keyword>
<reference evidence="1 2" key="1">
    <citation type="journal article" date="2022" name="Hortic Res">
        <title>A haplotype resolved chromosomal level avocado genome allows analysis of novel avocado genes.</title>
        <authorList>
            <person name="Nath O."/>
            <person name="Fletcher S.J."/>
            <person name="Hayward A."/>
            <person name="Shaw L.M."/>
            <person name="Masouleh A.K."/>
            <person name="Furtado A."/>
            <person name="Henry R.J."/>
            <person name="Mitter N."/>
        </authorList>
    </citation>
    <scope>NUCLEOTIDE SEQUENCE [LARGE SCALE GENOMIC DNA]</scope>
    <source>
        <strain evidence="2">cv. Hass</strain>
    </source>
</reference>
<gene>
    <name evidence="1" type="ORF">MRB53_014854</name>
</gene>
<organism evidence="1 2">
    <name type="scientific">Persea americana</name>
    <name type="common">Avocado</name>
    <dbReference type="NCBI Taxonomy" id="3435"/>
    <lineage>
        <taxon>Eukaryota</taxon>
        <taxon>Viridiplantae</taxon>
        <taxon>Streptophyta</taxon>
        <taxon>Embryophyta</taxon>
        <taxon>Tracheophyta</taxon>
        <taxon>Spermatophyta</taxon>
        <taxon>Magnoliopsida</taxon>
        <taxon>Magnoliidae</taxon>
        <taxon>Laurales</taxon>
        <taxon>Lauraceae</taxon>
        <taxon>Persea</taxon>
    </lineage>
</organism>
<name>A0ACC2KBZ5_PERAE</name>
<evidence type="ECO:0000313" key="1">
    <source>
        <dbReference type="EMBL" id="KAJ8618668.1"/>
    </source>
</evidence>
<proteinExistence type="predicted"/>
<evidence type="ECO:0000313" key="2">
    <source>
        <dbReference type="Proteomes" id="UP001234297"/>
    </source>
</evidence>
<protein>
    <submittedName>
        <fullName evidence="1">Uncharacterized protein</fullName>
    </submittedName>
</protein>
<sequence length="365" mass="39452">MQRRDDQQLSEKSVAIGAATEILEDEAVPAADYGTTTGVSGAIDIGKKRLLLKGKEREFSLVSGVVSPQQSITVRNSQGSAAFKQNQRRERDVSGRIIRSILSNKDARHNQSPVATLQSEQQMQTVNLEKDKRPPRSNNIRSILKDHVSPHAVISDGDTKRASDDKFASNDLHNVTSVNEKQDRRTRNKDRPDRGVWTPLRRSDGSHASDGSLPSSSLHAQCLSDYFEGMTISQQAAAGVSKTGDDVVEDMDSSCNSFTGGKPRSMDGGHNSRLGRGGGLLSANEFTLCEMKVDMPNASKSGEIKVIGTGLVNGSHRHVIRRGSHGLKEIDGSSNFSEGKLSKRGGTGYGSHEKQVWVQKSGSGS</sequence>